<dbReference type="AlphaFoldDB" id="A0A835ZWI2"/>
<evidence type="ECO:0000259" key="1">
    <source>
        <dbReference type="Pfam" id="PF18658"/>
    </source>
</evidence>
<dbReference type="PANTHER" id="PTHR45913:SF11">
    <property type="entry name" value="EPM2A-INTERACTING PROTEIN 1"/>
    <property type="match status" value="1"/>
</dbReference>
<protein>
    <recommendedName>
        <fullName evidence="1">SPIN-DOC-like zinc-finger domain-containing protein</fullName>
    </recommendedName>
</protein>
<dbReference type="PANTHER" id="PTHR45913">
    <property type="entry name" value="EPM2A-INTERACTING PROTEIN 1"/>
    <property type="match status" value="1"/>
</dbReference>
<dbReference type="GO" id="GO:0045725">
    <property type="term" value="P:positive regulation of glycogen biosynthetic process"/>
    <property type="evidence" value="ECO:0007669"/>
    <property type="project" value="TreeGrafter"/>
</dbReference>
<feature type="non-terminal residue" evidence="2">
    <location>
        <position position="1"/>
    </location>
</feature>
<reference evidence="2 3" key="1">
    <citation type="submission" date="2020-12" db="EMBL/GenBank/DDBJ databases">
        <title>De novo assembly of Tibetan sheep genome.</title>
        <authorList>
            <person name="Li X."/>
        </authorList>
    </citation>
    <scope>NUCLEOTIDE SEQUENCE [LARGE SCALE GENOMIC DNA]</scope>
    <source>
        <tissue evidence="2">Heart</tissue>
    </source>
</reference>
<dbReference type="Proteomes" id="UP000664991">
    <property type="component" value="Unassembled WGS sequence"/>
</dbReference>
<dbReference type="Pfam" id="PF18658">
    <property type="entry name" value="zf-C2H2_12"/>
    <property type="match status" value="1"/>
</dbReference>
<accession>A0A835ZWI2</accession>
<feature type="domain" description="SPIN-DOC-like zinc-finger" evidence="1">
    <location>
        <begin position="60"/>
        <end position="115"/>
    </location>
</feature>
<evidence type="ECO:0000313" key="2">
    <source>
        <dbReference type="EMBL" id="KAG5197449.1"/>
    </source>
</evidence>
<gene>
    <name evidence="2" type="ORF">JEQ12_008178</name>
</gene>
<name>A0A835ZWI2_SHEEP</name>
<dbReference type="InterPro" id="IPR040647">
    <property type="entry name" value="SPIN-DOC_Znf-C2H2"/>
</dbReference>
<organism evidence="2 3">
    <name type="scientific">Ovis aries</name>
    <name type="common">Sheep</name>
    <dbReference type="NCBI Taxonomy" id="9940"/>
    <lineage>
        <taxon>Eukaryota</taxon>
        <taxon>Metazoa</taxon>
        <taxon>Chordata</taxon>
        <taxon>Craniata</taxon>
        <taxon>Vertebrata</taxon>
        <taxon>Euteleostomi</taxon>
        <taxon>Mammalia</taxon>
        <taxon>Eutheria</taxon>
        <taxon>Laurasiatheria</taxon>
        <taxon>Artiodactyla</taxon>
        <taxon>Ruminantia</taxon>
        <taxon>Pecora</taxon>
        <taxon>Bovidae</taxon>
        <taxon>Caprinae</taxon>
        <taxon>Ovis</taxon>
    </lineage>
</organism>
<comment type="caution">
    <text evidence="2">The sequence shown here is derived from an EMBL/GenBank/DDBJ whole genome shotgun (WGS) entry which is preliminary data.</text>
</comment>
<dbReference type="EMBL" id="JAEMGP010000019">
    <property type="protein sequence ID" value="KAG5197449.1"/>
    <property type="molecule type" value="Genomic_DNA"/>
</dbReference>
<sequence>SAAGVIWRRAEEALGAPLLLLLPLCLRPPRGRPISCGLREMWMTPKRSKMEIDESRAFRAEWTQRYLVVEPPEGEGALCLVCRRLVAATGEPDVKQHYEAEHEYYERYVAEDERAALVERLRRGDLPEAAPLTPEQRIARAGLGLARLLALKGCGWGEGDFVHRCMAVMLRDVLPDHVGVMDGIDLSPETTRQRVLDIHQNLRSQLFNRAKEFKAYSLALDDQAFVAYENYLLVFVRGVSHDLEVHEELLTIINLTHHFSVGALMAAILEALQTAGLSLQRMVGLTTTHTLRMIGENSGLVSYMREKAVSPNCWNVIHYSGFLHLELLSSYDVDVNQIINAVSEWIVLIKTRGVRRPEFQALLTESESEHGERVNGRCLNNWLRKGKTLKLIFSLRKEIETFLVSIGATTVHFTDKEWLCDFGFLVDIMDHLGEISELLRVNRVFAAAAFDHICAFEVKLNLLQRQVEEKNLTHFAALSQVVDELKENLQEDEKILDLERYRGVICRLQKEFERHFKDLKFIKKDLELFANPFSFKPEYAPISVRVELTKLQASANLWEEYRTKDLGQFYAGLSAESYPIIKGVACKVASLFDSSKICEKAFSYLTRNQHTLSQPLTDEHLHALFRIATTEIEPRWDDLVRGRNESNP</sequence>
<proteinExistence type="predicted"/>
<evidence type="ECO:0000313" key="3">
    <source>
        <dbReference type="Proteomes" id="UP000664991"/>
    </source>
</evidence>